<accession>A0A3B1AH53</accession>
<dbReference type="AlphaFoldDB" id="A0A3B1AH53"/>
<dbReference type="Gene3D" id="3.40.50.300">
    <property type="entry name" value="P-loop containing nucleotide triphosphate hydrolases"/>
    <property type="match status" value="1"/>
</dbReference>
<name>A0A3B1AH53_9ZZZZ</name>
<dbReference type="PANTHER" id="PTHR11088">
    <property type="entry name" value="TRNA DIMETHYLALLYLTRANSFERASE"/>
    <property type="match status" value="1"/>
</dbReference>
<evidence type="ECO:0000256" key="8">
    <source>
        <dbReference type="ARBA" id="ARBA00022842"/>
    </source>
</evidence>
<evidence type="ECO:0000256" key="4">
    <source>
        <dbReference type="ARBA" id="ARBA00022679"/>
    </source>
</evidence>
<evidence type="ECO:0000256" key="9">
    <source>
        <dbReference type="ARBA" id="ARBA00049563"/>
    </source>
</evidence>
<evidence type="ECO:0000313" key="10">
    <source>
        <dbReference type="EMBL" id="VAW98797.1"/>
    </source>
</evidence>
<dbReference type="InterPro" id="IPR039657">
    <property type="entry name" value="Dimethylallyltransferase"/>
</dbReference>
<organism evidence="10">
    <name type="scientific">hydrothermal vent metagenome</name>
    <dbReference type="NCBI Taxonomy" id="652676"/>
    <lineage>
        <taxon>unclassified sequences</taxon>
        <taxon>metagenomes</taxon>
        <taxon>ecological metagenomes</taxon>
    </lineage>
</organism>
<evidence type="ECO:0000256" key="7">
    <source>
        <dbReference type="ARBA" id="ARBA00022840"/>
    </source>
</evidence>
<dbReference type="HAMAP" id="MF_00185">
    <property type="entry name" value="IPP_trans"/>
    <property type="match status" value="1"/>
</dbReference>
<dbReference type="GO" id="GO:0052381">
    <property type="term" value="F:tRNA dimethylallyltransferase activity"/>
    <property type="evidence" value="ECO:0007669"/>
    <property type="project" value="UniProtKB-EC"/>
</dbReference>
<evidence type="ECO:0000256" key="1">
    <source>
        <dbReference type="ARBA" id="ARBA00001946"/>
    </source>
</evidence>
<dbReference type="PANTHER" id="PTHR11088:SF60">
    <property type="entry name" value="TRNA DIMETHYLALLYLTRANSFERASE"/>
    <property type="match status" value="1"/>
</dbReference>
<dbReference type="FunFam" id="1.10.20.140:FF:000001">
    <property type="entry name" value="tRNA dimethylallyltransferase"/>
    <property type="match status" value="1"/>
</dbReference>
<dbReference type="GO" id="GO:0005524">
    <property type="term" value="F:ATP binding"/>
    <property type="evidence" value="ECO:0007669"/>
    <property type="project" value="UniProtKB-KW"/>
</dbReference>
<evidence type="ECO:0000256" key="3">
    <source>
        <dbReference type="ARBA" id="ARBA00012665"/>
    </source>
</evidence>
<keyword evidence="8" id="KW-0460">Magnesium</keyword>
<protein>
    <recommendedName>
        <fullName evidence="3">tRNA dimethylallyltransferase</fullName>
        <ecNumber evidence="3">2.5.1.75</ecNumber>
    </recommendedName>
</protein>
<dbReference type="EC" id="2.5.1.75" evidence="3"/>
<dbReference type="SUPFAM" id="SSF52540">
    <property type="entry name" value="P-loop containing nucleoside triphosphate hydrolases"/>
    <property type="match status" value="1"/>
</dbReference>
<sequence>MGPTASGKTSIAIELVKQLPVDIISVDSALIYRDMNIGTAKPDVETLAQAPHRLIDIIDASESYSVAQFCTDALREMKDIVSRNRIPLLVGGTMLYYKALRYGLSDMPSSDPVIREKLELQAAEKGWHYMHEKLMQVDPRTAARLHPNDPQRIQRALEVYEISGKTISQFHEESQGHKLDYNIIDVVVAPAQRCVLHANIEIRFNQMIHQGLIDEVSHFYNRGDLSLDNPSMRCVGYRQVWEYLEGKLSKSEMIERAIIGTRQLAKRQFTWLRSESPNDWIDSLDKSFLTKALKKIRQSPYIVNI</sequence>
<dbReference type="GO" id="GO:0006400">
    <property type="term" value="P:tRNA modification"/>
    <property type="evidence" value="ECO:0007669"/>
    <property type="project" value="TreeGrafter"/>
</dbReference>
<evidence type="ECO:0000256" key="5">
    <source>
        <dbReference type="ARBA" id="ARBA00022694"/>
    </source>
</evidence>
<dbReference type="EMBL" id="UOFS01000039">
    <property type="protein sequence ID" value="VAW98797.1"/>
    <property type="molecule type" value="Genomic_DNA"/>
</dbReference>
<evidence type="ECO:0000256" key="6">
    <source>
        <dbReference type="ARBA" id="ARBA00022741"/>
    </source>
</evidence>
<evidence type="ECO:0000256" key="2">
    <source>
        <dbReference type="ARBA" id="ARBA00005842"/>
    </source>
</evidence>
<comment type="cofactor">
    <cofactor evidence="1">
        <name>Mg(2+)</name>
        <dbReference type="ChEBI" id="CHEBI:18420"/>
    </cofactor>
</comment>
<dbReference type="InterPro" id="IPR027417">
    <property type="entry name" value="P-loop_NTPase"/>
</dbReference>
<keyword evidence="4 10" id="KW-0808">Transferase</keyword>
<dbReference type="NCBIfam" id="TIGR00174">
    <property type="entry name" value="miaA"/>
    <property type="match status" value="1"/>
</dbReference>
<keyword evidence="7" id="KW-0067">ATP-binding</keyword>
<proteinExistence type="inferred from homology"/>
<keyword evidence="6" id="KW-0547">Nucleotide-binding</keyword>
<comment type="catalytic activity">
    <reaction evidence="9">
        <text>adenosine(37) in tRNA + dimethylallyl diphosphate = N(6)-dimethylallyladenosine(37) in tRNA + diphosphate</text>
        <dbReference type="Rhea" id="RHEA:26482"/>
        <dbReference type="Rhea" id="RHEA-COMP:10162"/>
        <dbReference type="Rhea" id="RHEA-COMP:10375"/>
        <dbReference type="ChEBI" id="CHEBI:33019"/>
        <dbReference type="ChEBI" id="CHEBI:57623"/>
        <dbReference type="ChEBI" id="CHEBI:74411"/>
        <dbReference type="ChEBI" id="CHEBI:74415"/>
        <dbReference type="EC" id="2.5.1.75"/>
    </reaction>
</comment>
<reference evidence="10" key="1">
    <citation type="submission" date="2018-06" db="EMBL/GenBank/DDBJ databases">
        <authorList>
            <person name="Zhirakovskaya E."/>
        </authorList>
    </citation>
    <scope>NUCLEOTIDE SEQUENCE</scope>
</reference>
<dbReference type="InterPro" id="IPR018022">
    <property type="entry name" value="IPT"/>
</dbReference>
<comment type="similarity">
    <text evidence="2">Belongs to the IPP transferase family.</text>
</comment>
<gene>
    <name evidence="10" type="ORF">MNBD_GAMMA22-1329</name>
</gene>
<keyword evidence="5" id="KW-0819">tRNA processing</keyword>
<dbReference type="Pfam" id="PF01715">
    <property type="entry name" value="IPPT"/>
    <property type="match status" value="1"/>
</dbReference>
<dbReference type="Gene3D" id="1.10.20.140">
    <property type="match status" value="1"/>
</dbReference>